<dbReference type="PANTHER" id="PTHR33751">
    <property type="entry name" value="CBB3-TYPE CYTOCHROME C OXIDASE SUBUNIT FIXP"/>
    <property type="match status" value="1"/>
</dbReference>
<evidence type="ECO:0000256" key="4">
    <source>
        <dbReference type="PROSITE-ProRule" id="PRU00433"/>
    </source>
</evidence>
<dbReference type="InterPro" id="IPR036909">
    <property type="entry name" value="Cyt_c-like_dom_sf"/>
</dbReference>
<keyword evidence="2 4" id="KW-0479">Metal-binding</keyword>
<feature type="domain" description="Cytochrome c" evidence="6">
    <location>
        <begin position="166"/>
        <end position="260"/>
    </location>
</feature>
<dbReference type="Pfam" id="PF13442">
    <property type="entry name" value="Cytochrome_CBB3"/>
    <property type="match status" value="1"/>
</dbReference>
<evidence type="ECO:0000313" key="8">
    <source>
        <dbReference type="Proteomes" id="UP000005824"/>
    </source>
</evidence>
<name>B4D0T1_9BACT</name>
<dbReference type="InParanoid" id="B4D0T1"/>
<feature type="domain" description="Cytochrome c" evidence="6">
    <location>
        <begin position="42"/>
        <end position="136"/>
    </location>
</feature>
<evidence type="ECO:0000313" key="7">
    <source>
        <dbReference type="EMBL" id="EDY19943.1"/>
    </source>
</evidence>
<dbReference type="Pfam" id="PF00034">
    <property type="entry name" value="Cytochrom_C"/>
    <property type="match status" value="1"/>
</dbReference>
<keyword evidence="8" id="KW-1185">Reference proteome</keyword>
<reference evidence="7 8" key="1">
    <citation type="journal article" date="2011" name="J. Bacteriol.">
        <title>Genome sequence of Chthoniobacter flavus Ellin428, an aerobic heterotrophic soil bacterium.</title>
        <authorList>
            <person name="Kant R."/>
            <person name="van Passel M.W."/>
            <person name="Palva A."/>
            <person name="Lucas S."/>
            <person name="Lapidus A."/>
            <person name="Glavina Del Rio T."/>
            <person name="Dalin E."/>
            <person name="Tice H."/>
            <person name="Bruce D."/>
            <person name="Goodwin L."/>
            <person name="Pitluck S."/>
            <person name="Larimer F.W."/>
            <person name="Land M.L."/>
            <person name="Hauser L."/>
            <person name="Sangwan P."/>
            <person name="de Vos W.M."/>
            <person name="Janssen P.H."/>
            <person name="Smidt H."/>
        </authorList>
    </citation>
    <scope>NUCLEOTIDE SEQUENCE [LARGE SCALE GENOMIC DNA]</scope>
    <source>
        <strain evidence="7 8">Ellin428</strain>
    </source>
</reference>
<dbReference type="Proteomes" id="UP000005824">
    <property type="component" value="Unassembled WGS sequence"/>
</dbReference>
<dbReference type="STRING" id="497964.CfE428DRAFT_2532"/>
<dbReference type="AlphaFoldDB" id="B4D0T1"/>
<protein>
    <submittedName>
        <fullName evidence="7">Cytochrome c class I</fullName>
    </submittedName>
</protein>
<dbReference type="EMBL" id="ABVL01000006">
    <property type="protein sequence ID" value="EDY19943.1"/>
    <property type="molecule type" value="Genomic_DNA"/>
</dbReference>
<dbReference type="GO" id="GO:0020037">
    <property type="term" value="F:heme binding"/>
    <property type="evidence" value="ECO:0007669"/>
    <property type="project" value="InterPro"/>
</dbReference>
<dbReference type="PROSITE" id="PS51007">
    <property type="entry name" value="CYTC"/>
    <property type="match status" value="2"/>
</dbReference>
<dbReference type="GO" id="GO:0046872">
    <property type="term" value="F:metal ion binding"/>
    <property type="evidence" value="ECO:0007669"/>
    <property type="project" value="UniProtKB-KW"/>
</dbReference>
<dbReference type="Gene3D" id="1.10.760.10">
    <property type="entry name" value="Cytochrome c-like domain"/>
    <property type="match status" value="2"/>
</dbReference>
<evidence type="ECO:0000256" key="1">
    <source>
        <dbReference type="ARBA" id="ARBA00022617"/>
    </source>
</evidence>
<evidence type="ECO:0000256" key="3">
    <source>
        <dbReference type="ARBA" id="ARBA00023004"/>
    </source>
</evidence>
<sequence precursor="true">MIPFVLRFTCFAVAFTAALSARPVEASPAGGEPEARVGPDISLYGEGKFVYENNCIVCHGTMGDGRGEMAASLGIKPRSFKTGTFKYRSTPWGKLPTTEDLTHTVRGGITGTAMGMFTSLNDEQLRAVVEYVKFFSRKWRKAENYAPPIELPKQPAWMADDIVRTSHAAKGKETFEAVCAACHGPKGDGKGLAAMGLKDEWGELAVPADLRQPHLRSGDEPDDIFRVLMTGLNGTPMVSFAEALTEEQKWDLVAYVLTLRRDFNAAGK</sequence>
<dbReference type="eggNOG" id="COG2010">
    <property type="taxonomic scope" value="Bacteria"/>
</dbReference>
<evidence type="ECO:0000256" key="2">
    <source>
        <dbReference type="ARBA" id="ARBA00022723"/>
    </source>
</evidence>
<dbReference type="SUPFAM" id="SSF46626">
    <property type="entry name" value="Cytochrome c"/>
    <property type="match status" value="2"/>
</dbReference>
<dbReference type="InterPro" id="IPR050597">
    <property type="entry name" value="Cytochrome_c_Oxidase_Subunit"/>
</dbReference>
<keyword evidence="1 4" id="KW-0349">Heme</keyword>
<keyword evidence="5" id="KW-0732">Signal</keyword>
<comment type="caution">
    <text evidence="7">The sequence shown here is derived from an EMBL/GenBank/DDBJ whole genome shotgun (WGS) entry which is preliminary data.</text>
</comment>
<accession>B4D0T1</accession>
<evidence type="ECO:0000259" key="6">
    <source>
        <dbReference type="PROSITE" id="PS51007"/>
    </source>
</evidence>
<proteinExistence type="predicted"/>
<gene>
    <name evidence="7" type="ORF">CfE428DRAFT_2532</name>
</gene>
<dbReference type="PANTHER" id="PTHR33751:SF1">
    <property type="entry name" value="CBB3-TYPE CYTOCHROME C OXIDASE SUBUNIT FIXP"/>
    <property type="match status" value="1"/>
</dbReference>
<dbReference type="GO" id="GO:0009055">
    <property type="term" value="F:electron transfer activity"/>
    <property type="evidence" value="ECO:0007669"/>
    <property type="project" value="InterPro"/>
</dbReference>
<dbReference type="InterPro" id="IPR009056">
    <property type="entry name" value="Cyt_c-like_dom"/>
</dbReference>
<organism evidence="7 8">
    <name type="scientific">Chthoniobacter flavus Ellin428</name>
    <dbReference type="NCBI Taxonomy" id="497964"/>
    <lineage>
        <taxon>Bacteria</taxon>
        <taxon>Pseudomonadati</taxon>
        <taxon>Verrucomicrobiota</taxon>
        <taxon>Spartobacteria</taxon>
        <taxon>Chthoniobacterales</taxon>
        <taxon>Chthoniobacteraceae</taxon>
        <taxon>Chthoniobacter</taxon>
    </lineage>
</organism>
<feature type="signal peptide" evidence="5">
    <location>
        <begin position="1"/>
        <end position="26"/>
    </location>
</feature>
<feature type="chain" id="PRO_5002802295" evidence="5">
    <location>
        <begin position="27"/>
        <end position="268"/>
    </location>
</feature>
<keyword evidence="3 4" id="KW-0408">Iron</keyword>
<evidence type="ECO:0000256" key="5">
    <source>
        <dbReference type="SAM" id="SignalP"/>
    </source>
</evidence>